<dbReference type="Proteomes" id="UP000007882">
    <property type="component" value="Chromosome"/>
</dbReference>
<proteinExistence type="predicted"/>
<gene>
    <name evidence="1" type="ordered locus">AMIS_62440</name>
</gene>
<accession>I0HEM7</accession>
<evidence type="ECO:0000313" key="2">
    <source>
        <dbReference type="Proteomes" id="UP000007882"/>
    </source>
</evidence>
<organism evidence="1 2">
    <name type="scientific">Actinoplanes missouriensis (strain ATCC 14538 / DSM 43046 / CBS 188.64 / JCM 3121 / NBRC 102363 / NCIMB 12654 / NRRL B-3342 / UNCC 431)</name>
    <dbReference type="NCBI Taxonomy" id="512565"/>
    <lineage>
        <taxon>Bacteria</taxon>
        <taxon>Bacillati</taxon>
        <taxon>Actinomycetota</taxon>
        <taxon>Actinomycetes</taxon>
        <taxon>Micromonosporales</taxon>
        <taxon>Micromonosporaceae</taxon>
        <taxon>Actinoplanes</taxon>
    </lineage>
</organism>
<dbReference type="KEGG" id="ams:AMIS_62440"/>
<dbReference type="AlphaFoldDB" id="I0HEM7"/>
<dbReference type="HOGENOM" id="CLU_2191338_0_0_11"/>
<keyword evidence="2" id="KW-1185">Reference proteome</keyword>
<dbReference type="EMBL" id="AP012319">
    <property type="protein sequence ID" value="BAL91464.1"/>
    <property type="molecule type" value="Genomic_DNA"/>
</dbReference>
<reference evidence="1 2" key="1">
    <citation type="submission" date="2012-02" db="EMBL/GenBank/DDBJ databases">
        <title>Complete genome sequence of Actinoplanes missouriensis 431 (= NBRC 102363).</title>
        <authorList>
            <person name="Ohnishi Y."/>
            <person name="Ishikawa J."/>
            <person name="Sekine M."/>
            <person name="Hosoyama A."/>
            <person name="Harada T."/>
            <person name="Narita H."/>
            <person name="Hata T."/>
            <person name="Konno Y."/>
            <person name="Tutikane K."/>
            <person name="Fujita N."/>
            <person name="Horinouchi S."/>
            <person name="Hayakawa M."/>
        </authorList>
    </citation>
    <scope>NUCLEOTIDE SEQUENCE [LARGE SCALE GENOMIC DNA]</scope>
    <source>
        <strain evidence="2">ATCC 14538 / DSM 43046 / CBS 188.64 / JCM 3121 / NBRC 102363 / NCIMB 12654 / NRRL B-3342 / UNCC 431</strain>
    </source>
</reference>
<protein>
    <submittedName>
        <fullName evidence="1">Uncharacterized protein</fullName>
    </submittedName>
</protein>
<sequence length="108" mass="11293">MLSRNVLHSNVLSRGVLSGNVLSRDVLSRDVLGRDVLGRGVLGRGVLSSGVRGSGVRGRNMGRGRGGLVGREVVVGWIRGLVAGCTEHGHGELRLRIGGKCFNGAQLP</sequence>
<evidence type="ECO:0000313" key="1">
    <source>
        <dbReference type="EMBL" id="BAL91464.1"/>
    </source>
</evidence>
<name>I0HEM7_ACTM4</name>